<feature type="domain" description="PLAT" evidence="5">
    <location>
        <begin position="822"/>
        <end position="949"/>
    </location>
</feature>
<evidence type="ECO:0000259" key="5">
    <source>
        <dbReference type="PROSITE" id="PS50095"/>
    </source>
</evidence>
<feature type="compositionally biased region" description="Pro residues" evidence="3">
    <location>
        <begin position="392"/>
        <end position="407"/>
    </location>
</feature>
<dbReference type="CDD" id="cd00821">
    <property type="entry name" value="PH"/>
    <property type="match status" value="1"/>
</dbReference>
<dbReference type="Gene3D" id="2.30.29.30">
    <property type="entry name" value="Pleckstrin-homology domain (PH domain)/Phosphotyrosine-binding domain (PTB)"/>
    <property type="match status" value="1"/>
</dbReference>
<name>A0A9D4Z0B1_CHLVU</name>
<dbReference type="OrthoDB" id="512427at2759"/>
<dbReference type="SUPFAM" id="SSF50729">
    <property type="entry name" value="PH domain-like"/>
    <property type="match status" value="1"/>
</dbReference>
<evidence type="ECO:0000256" key="2">
    <source>
        <dbReference type="SAM" id="Coils"/>
    </source>
</evidence>
<dbReference type="InterPro" id="IPR052970">
    <property type="entry name" value="Inner_ear_hair_cell_LOXHD"/>
</dbReference>
<comment type="caution">
    <text evidence="6">The sequence shown here is derived from an EMBL/GenBank/DDBJ whole genome shotgun (WGS) entry which is preliminary data.</text>
</comment>
<dbReference type="Pfam" id="PF01477">
    <property type="entry name" value="PLAT"/>
    <property type="match status" value="6"/>
</dbReference>
<dbReference type="PROSITE" id="PS50003">
    <property type="entry name" value="PH_DOMAIN"/>
    <property type="match status" value="1"/>
</dbReference>
<feature type="domain" description="PLAT" evidence="5">
    <location>
        <begin position="1204"/>
        <end position="1321"/>
    </location>
</feature>
<dbReference type="Gene3D" id="2.60.60.20">
    <property type="entry name" value="PLAT/LH2 domain"/>
    <property type="match status" value="5"/>
</dbReference>
<dbReference type="PROSITE" id="PS50095">
    <property type="entry name" value="PLAT"/>
    <property type="match status" value="7"/>
</dbReference>
<comment type="caution">
    <text evidence="1">Lacks conserved residue(s) required for the propagation of feature annotation.</text>
</comment>
<keyword evidence="7" id="KW-1185">Reference proteome</keyword>
<feature type="region of interest" description="Disordered" evidence="3">
    <location>
        <begin position="1608"/>
        <end position="1664"/>
    </location>
</feature>
<dbReference type="PANTHER" id="PTHR45901">
    <property type="entry name" value="PROTEIN CBG12474"/>
    <property type="match status" value="1"/>
</dbReference>
<feature type="coiled-coil region" evidence="2">
    <location>
        <begin position="565"/>
        <end position="703"/>
    </location>
</feature>
<feature type="domain" description="PLAT" evidence="5">
    <location>
        <begin position="257"/>
        <end position="382"/>
    </location>
</feature>
<dbReference type="PANTHER" id="PTHR45901:SF3">
    <property type="entry name" value="LIPOXYGENASE HOMOLOGY DOMAIN-CONTAINING PROTEIN 1"/>
    <property type="match status" value="1"/>
</dbReference>
<evidence type="ECO:0000256" key="3">
    <source>
        <dbReference type="SAM" id="MobiDB-lite"/>
    </source>
</evidence>
<feature type="domain" description="PLAT" evidence="5">
    <location>
        <begin position="1402"/>
        <end position="1518"/>
    </location>
</feature>
<proteinExistence type="predicted"/>
<evidence type="ECO:0000259" key="4">
    <source>
        <dbReference type="PROSITE" id="PS50003"/>
    </source>
</evidence>
<accession>A0A9D4Z0B1</accession>
<dbReference type="SMART" id="SM00233">
    <property type="entry name" value="PH"/>
    <property type="match status" value="1"/>
</dbReference>
<keyword evidence="2" id="KW-0175">Coiled coil</keyword>
<dbReference type="Proteomes" id="UP001055712">
    <property type="component" value="Unassembled WGS sequence"/>
</dbReference>
<gene>
    <name evidence="6" type="ORF">D9Q98_001989</name>
</gene>
<dbReference type="InterPro" id="IPR036392">
    <property type="entry name" value="PLAT/LH2_dom_sf"/>
</dbReference>
<organism evidence="6 7">
    <name type="scientific">Chlorella vulgaris</name>
    <name type="common">Green alga</name>
    <dbReference type="NCBI Taxonomy" id="3077"/>
    <lineage>
        <taxon>Eukaryota</taxon>
        <taxon>Viridiplantae</taxon>
        <taxon>Chlorophyta</taxon>
        <taxon>core chlorophytes</taxon>
        <taxon>Trebouxiophyceae</taxon>
        <taxon>Chlorellales</taxon>
        <taxon>Chlorellaceae</taxon>
        <taxon>Chlorella clade</taxon>
        <taxon>Chlorella</taxon>
    </lineage>
</organism>
<sequence length="1664" mass="177874">MERWDHASLFAAGSHPTKASEEPWAIAPQSEASELELDEGWALDTRTSFHTPQSAVRHSGWLLKAYGGGPQRQWRRRFVYVLADRLCYTPDPGANSTPTPVRYLPLDRIPVRALPRGYGPKLGVTVVEDRQVDRSSSQLSPKKAGCVFSVACGAHTHFFSASSPADAKARCRSTAWVDVITENWVSCVQHTSRATHHPSPQEILAIKEARWRAENQALRRSLADSEQQRLCESTAQWQAAAASAAAQTVQKEGLPVVCYEIEVETGGQAGAGTTARVYLELCGGSGSSGDHRLMYRDEGGTMPSGPRTAFREGATDRFKLHCQPLGPLVKVRVYHSNEGPSPAWFLQEVRVRLQGGASWTSFPCRRWLAVDQDDSRVLRELYSSNSSSTPAQPTPRAAPPPQLPAQPPGTSTAPSMHQPEKPQSPPAQRVVQPVWYSVVVCTSGAEGAGLRPAEASAVLLTLHGSRGSSAKVKLPSQAGDFERGQEDVFRVQLPPVGCLEKLDVGLSCANEQAAWLLEQVEVTEEATGETVYFPCSAWLGKGGKGVAERSLLGGSSNPRERQQEVARLRQQLEAADKRLAGVQAELTEARAAAVRGEEQAAGQGQDAEIEVRLATLQAEVRHLQQQLADAQGRAAAAEQRTALAQSELQQAEARVDSLRREGEAGREQACADASRTAELTGQLRALGEALEEAQEAAATAAARARTFEGDARRGQEELQELRSWQERALRDSNARAGTAEETVRRLRAEMAAKAAELREVRAAEQEAAEDCERLSRDLAAERLRAKAAQERLQERLEEEERQRAAASQPATSAPPAVVTPLSLYRLCIHTSSEPSSAGTSLPVCLELLGSGGSTGVMRLPRSGGNGCFSSGSTNTFQLEAPAVGRLQQMNVWLDVRKDDGSGDDVAPAGARWHLASAEVACQGGPTAYFACRKWLDSGCGYRAELPASSVNPRAEEAEYRMIVHTSSVAGGGTAGNVFVDLKGEGPPSGVLTLRNRGGSFRPGQADEFTFRLPALGGLSQLAVGHDGRKEWQLDMVEVVDAGSGTTYFFPCEQAVKGSSSAGSMARCLQLQGYTTDPRSLPVQYRIHLAVEETAGKPGANSLRLTLCGSRGESGAQQLDASRARPGRTLSMMFEGANVGQMERLRIGLAPGPSGQHCGLRVSGVTVTNMPTGEVAAFVCPEWLRSGDPYDFDLDAGGGQEEQACRYRLEVQTSDLRRAGTAANVFVTIIGDSCAIGPFQLTNVEGEHFQRGQLDVFELDGVPDCGQLRRIEVRHDGTSRANDWHLAWIKVSNATTGAVAMFRCKRWVDRRRREEPGAVAAAAAMPPDIAAAAGGLARSAKDQLLMGGPSKLALAAAAAAHAPQVQHVHMSADAGRGSVEWTEEGPGGSHQQAAEGAGPEGLPGYRVVFHTSRTCGSGTNAKVHFELTGSGGSSGVLHPVGVAKSFGAGRVDVFEYPALGPLGELQSARVGTDGSGFFPGWHLQLLVVTHLATGRVWHFSCFNWIDKRVNHSRWLTLDSIQEGTTSAGSGTGKWYFGNKAPARLVPPPDNSSGIHSWGLASGSRAKAPPLYLMQPTHYSSGNSAGRYSSPAASGPLPVKVHQQQQQHLMAAAARPGSPVRVQAQGRHQQQWGGGSPLSPHSLARYSGSGMPGSPLIGARRPGSGR</sequence>
<dbReference type="Gene3D" id="2.40.180.10">
    <property type="entry name" value="Catalase core domain"/>
    <property type="match status" value="2"/>
</dbReference>
<reference evidence="6" key="2">
    <citation type="submission" date="2020-11" db="EMBL/GenBank/DDBJ databases">
        <authorList>
            <person name="Cecchin M."/>
            <person name="Marcolungo L."/>
            <person name="Rossato M."/>
            <person name="Girolomoni L."/>
            <person name="Cosentino E."/>
            <person name="Cuine S."/>
            <person name="Li-Beisson Y."/>
            <person name="Delledonne M."/>
            <person name="Ballottari M."/>
        </authorList>
    </citation>
    <scope>NUCLEOTIDE SEQUENCE</scope>
    <source>
        <strain evidence="6">211/11P</strain>
        <tissue evidence="6">Whole cell</tissue>
    </source>
</reference>
<feature type="compositionally biased region" description="Basic and acidic residues" evidence="3">
    <location>
        <begin position="790"/>
        <end position="803"/>
    </location>
</feature>
<dbReference type="InterPro" id="IPR001024">
    <property type="entry name" value="PLAT/LH2_dom"/>
</dbReference>
<feature type="region of interest" description="Disordered" evidence="3">
    <location>
        <begin position="382"/>
        <end position="429"/>
    </location>
</feature>
<feature type="region of interest" description="Disordered" evidence="3">
    <location>
        <begin position="1377"/>
        <end position="1399"/>
    </location>
</feature>
<feature type="domain" description="PLAT" evidence="5">
    <location>
        <begin position="1082"/>
        <end position="1197"/>
    </location>
</feature>
<dbReference type="InterPro" id="IPR001849">
    <property type="entry name" value="PH_domain"/>
</dbReference>
<evidence type="ECO:0000256" key="1">
    <source>
        <dbReference type="PROSITE-ProRule" id="PRU00152"/>
    </source>
</evidence>
<feature type="region of interest" description="Disordered" evidence="3">
    <location>
        <begin position="790"/>
        <end position="815"/>
    </location>
</feature>
<protein>
    <recommendedName>
        <fullName evidence="8">Lipoxygenase homology domain-containing protein 1</fullName>
    </recommendedName>
</protein>
<feature type="domain" description="PH" evidence="4">
    <location>
        <begin position="55"/>
        <end position="185"/>
    </location>
</feature>
<dbReference type="SUPFAM" id="SSF49723">
    <property type="entry name" value="Lipase/lipooxygenase domain (PLAT/LH2 domain)"/>
    <property type="match status" value="7"/>
</dbReference>
<reference evidence="6" key="1">
    <citation type="journal article" date="2019" name="Plant J.">
        <title>Chlorella vulgaris genome assembly and annotation reveals the molecular basis for metabolic acclimation to high light conditions.</title>
        <authorList>
            <person name="Cecchin M."/>
            <person name="Marcolungo L."/>
            <person name="Rossato M."/>
            <person name="Girolomoni L."/>
            <person name="Cosentino E."/>
            <person name="Cuine S."/>
            <person name="Li-Beisson Y."/>
            <person name="Delledonne M."/>
            <person name="Ballottari M."/>
        </authorList>
    </citation>
    <scope>NUCLEOTIDE SEQUENCE</scope>
    <source>
        <strain evidence="6">211/11P</strain>
    </source>
</reference>
<dbReference type="EMBL" id="SIDB01000002">
    <property type="protein sequence ID" value="KAI3435931.1"/>
    <property type="molecule type" value="Genomic_DNA"/>
</dbReference>
<feature type="domain" description="PLAT" evidence="5">
    <location>
        <begin position="434"/>
        <end position="553"/>
    </location>
</feature>
<feature type="compositionally biased region" description="Low complexity" evidence="3">
    <location>
        <begin position="804"/>
        <end position="815"/>
    </location>
</feature>
<feature type="domain" description="PLAT" evidence="5">
    <location>
        <begin position="957"/>
        <end position="1069"/>
    </location>
</feature>
<dbReference type="SMART" id="SM00308">
    <property type="entry name" value="LH2"/>
    <property type="match status" value="5"/>
</dbReference>
<evidence type="ECO:0008006" key="8">
    <source>
        <dbReference type="Google" id="ProtNLM"/>
    </source>
</evidence>
<evidence type="ECO:0000313" key="6">
    <source>
        <dbReference type="EMBL" id="KAI3435931.1"/>
    </source>
</evidence>
<dbReference type="InterPro" id="IPR011993">
    <property type="entry name" value="PH-like_dom_sf"/>
</dbReference>
<evidence type="ECO:0000313" key="7">
    <source>
        <dbReference type="Proteomes" id="UP001055712"/>
    </source>
</evidence>